<evidence type="ECO:0000256" key="6">
    <source>
        <dbReference type="PIRSR" id="PIRSR000350-4"/>
    </source>
</evidence>
<dbReference type="PRINTS" id="PR00368">
    <property type="entry name" value="FADPNR"/>
</dbReference>
<evidence type="ECO:0000313" key="10">
    <source>
        <dbReference type="Proteomes" id="UP000030675"/>
    </source>
</evidence>
<keyword evidence="5" id="KW-0547">Nucleotide-binding</keyword>
<dbReference type="PRINTS" id="PR00411">
    <property type="entry name" value="PNDRDTASEI"/>
</dbReference>
<feature type="binding site" evidence="5">
    <location>
        <position position="52"/>
    </location>
    <ligand>
        <name>FAD</name>
        <dbReference type="ChEBI" id="CHEBI:57692"/>
    </ligand>
</feature>
<proteinExistence type="inferred from homology"/>
<evidence type="ECO:0000256" key="4">
    <source>
        <dbReference type="PIRSR" id="PIRSR000350-2"/>
    </source>
</evidence>
<dbReference type="InterPro" id="IPR036188">
    <property type="entry name" value="FAD/NAD-bd_sf"/>
</dbReference>
<dbReference type="Pfam" id="PF07992">
    <property type="entry name" value="Pyr_redox_2"/>
    <property type="match status" value="1"/>
</dbReference>
<evidence type="ECO:0000259" key="7">
    <source>
        <dbReference type="Pfam" id="PF02852"/>
    </source>
</evidence>
<keyword evidence="2" id="KW-0285">Flavoprotein</keyword>
<dbReference type="GO" id="GO:0050660">
    <property type="term" value="F:flavin adenine dinucleotide binding"/>
    <property type="evidence" value="ECO:0007669"/>
    <property type="project" value="TreeGrafter"/>
</dbReference>
<feature type="binding site" evidence="5">
    <location>
        <begin position="179"/>
        <end position="186"/>
    </location>
    <ligand>
        <name>NAD(+)</name>
        <dbReference type="ChEBI" id="CHEBI:57540"/>
    </ligand>
</feature>
<feature type="binding site" evidence="5">
    <location>
        <position position="311"/>
    </location>
    <ligand>
        <name>FAD</name>
        <dbReference type="ChEBI" id="CHEBI:57692"/>
    </ligand>
</feature>
<dbReference type="PANTHER" id="PTHR43014">
    <property type="entry name" value="MERCURIC REDUCTASE"/>
    <property type="match status" value="1"/>
</dbReference>
<dbReference type="InterPro" id="IPR004099">
    <property type="entry name" value="Pyr_nucl-diS_OxRdtase_dimer"/>
</dbReference>
<feature type="active site" description="Proton acceptor" evidence="4">
    <location>
        <position position="448"/>
    </location>
</feature>
<feature type="domain" description="Pyridine nucleotide-disulphide oxidoreductase dimerisation" evidence="7">
    <location>
        <begin position="349"/>
        <end position="458"/>
    </location>
</feature>
<feature type="domain" description="FAD/NAD(P)-binding" evidence="8">
    <location>
        <begin position="7"/>
        <end position="326"/>
    </location>
</feature>
<evidence type="ECO:0000256" key="1">
    <source>
        <dbReference type="ARBA" id="ARBA00007532"/>
    </source>
</evidence>
<dbReference type="Gene3D" id="3.30.390.30">
    <property type="match status" value="1"/>
</dbReference>
<dbReference type="EMBL" id="DF196819">
    <property type="protein sequence ID" value="GAD31037.1"/>
    <property type="molecule type" value="Genomic_DNA"/>
</dbReference>
<reference evidence="10" key="1">
    <citation type="submission" date="2012-12" db="EMBL/GenBank/DDBJ databases">
        <title>Genome Sequence of Photobacterium leiognathi lrivu.4.1.</title>
        <authorList>
            <person name="Urbanczyk H."/>
            <person name="Ogura Y."/>
            <person name="Hayashi T."/>
            <person name="Dunlap P.V."/>
        </authorList>
    </citation>
    <scope>NUCLEOTIDE SEQUENCE [LARGE SCALE GENOMIC DNA]</scope>
    <source>
        <strain evidence="10">lrivu.4.1</strain>
    </source>
</reference>
<dbReference type="InterPro" id="IPR023753">
    <property type="entry name" value="FAD/NAD-binding_dom"/>
</dbReference>
<keyword evidence="3 5" id="KW-0274">FAD</keyword>
<dbReference type="eggNOG" id="COG1249">
    <property type="taxonomic scope" value="Bacteria"/>
</dbReference>
<organism evidence="9 10">
    <name type="scientific">Photobacterium leiognathi lrivu.4.1</name>
    <dbReference type="NCBI Taxonomy" id="1248232"/>
    <lineage>
        <taxon>Bacteria</taxon>
        <taxon>Pseudomonadati</taxon>
        <taxon>Pseudomonadota</taxon>
        <taxon>Gammaproteobacteria</taxon>
        <taxon>Vibrionales</taxon>
        <taxon>Vibrionaceae</taxon>
        <taxon>Photobacterium</taxon>
    </lineage>
</organism>
<evidence type="ECO:0000256" key="5">
    <source>
        <dbReference type="PIRSR" id="PIRSR000350-3"/>
    </source>
</evidence>
<feature type="disulfide bond" description="Redox-active" evidence="6">
    <location>
        <begin position="43"/>
        <end position="48"/>
    </location>
</feature>
<evidence type="ECO:0000313" key="9">
    <source>
        <dbReference type="EMBL" id="GAD31037.1"/>
    </source>
</evidence>
<feature type="binding site" evidence="5">
    <location>
        <begin position="142"/>
        <end position="144"/>
    </location>
    <ligand>
        <name>FAD</name>
        <dbReference type="ChEBI" id="CHEBI:57692"/>
    </ligand>
</feature>
<accession>A0A0U1P8R8</accession>
<comment type="cofactor">
    <cofactor evidence="5">
        <name>FAD</name>
        <dbReference type="ChEBI" id="CHEBI:57692"/>
    </cofactor>
    <text evidence="5">Binds 1 FAD per subunit.</text>
</comment>
<dbReference type="InterPro" id="IPR001100">
    <property type="entry name" value="Pyr_nuc-diS_OxRdtase"/>
</dbReference>
<sequence>MKTLNVDVAVIGGGTAGLGSYRAAKAHTDSVVIIEGGPYGTTCARVGCMPSKLLIAAAESVHNIEKAPAFGVHPQGDIVINGREVMDRVKRERDRFVGFVLEGVDEIPAEDKISGYAKFLDDHTLQVDDHTIINAKRIVIATGSRPAYPGVWNELGDRLVVNDDVFNWDDLPNSVAVFGPGVIGLELGQSLNRLGVNVTMFGLGGQVGPLTDPEVMAYANKAFNEEFYLDPNVQVESMKRVGDQVEIQYVTKSGELATILVDYVLAATGRRPNVDNLNIESTSLALDERGVPTADYYTMQTSVDSIFIAGDASNQIPLLHEAADQARIAGDNAGRFPEIRAGLRRTKISAVFTDPQIAMVGETYKEITTRLGTCGCFETGTVSFENQGRSRVMLRNKGMLHVYGEQGTGRFLGAEMIGPDAEHLAHLLAWAHQNKMTVAEMLDMPFYHPVIEEGVRTALRDLNAKLRLGPDMIKHCLDCGPGC</sequence>
<comment type="similarity">
    <text evidence="1">Belongs to the class-I pyridine nucleotide-disulfide oxidoreductase family.</text>
</comment>
<gene>
    <name evidence="9" type="ORF">PLEI_2694</name>
</gene>
<dbReference type="RefSeq" id="WP_023933791.1">
    <property type="nucleotide sequence ID" value="NZ_DF196819.1"/>
</dbReference>
<dbReference type="AlphaFoldDB" id="A0A0U1P8R8"/>
<evidence type="ECO:0000256" key="2">
    <source>
        <dbReference type="ARBA" id="ARBA00022630"/>
    </source>
</evidence>
<dbReference type="PIRSF" id="PIRSF000350">
    <property type="entry name" value="Mercury_reductase_MerA"/>
    <property type="match status" value="1"/>
</dbReference>
<dbReference type="Proteomes" id="UP000030675">
    <property type="component" value="Unassembled WGS sequence"/>
</dbReference>
<dbReference type="SUPFAM" id="SSF51905">
    <property type="entry name" value="FAD/NAD(P)-binding domain"/>
    <property type="match status" value="1"/>
</dbReference>
<keyword evidence="5" id="KW-0520">NAD</keyword>
<dbReference type="SUPFAM" id="SSF55424">
    <property type="entry name" value="FAD/NAD-linked reductases, dimerisation (C-terminal) domain"/>
    <property type="match status" value="1"/>
</dbReference>
<dbReference type="HOGENOM" id="CLU_016755_0_3_6"/>
<dbReference type="InterPro" id="IPR016156">
    <property type="entry name" value="FAD/NAD-linked_Rdtase_dimer_sf"/>
</dbReference>
<dbReference type="Gene3D" id="3.50.50.60">
    <property type="entry name" value="FAD/NAD(P)-binding domain"/>
    <property type="match status" value="2"/>
</dbReference>
<feature type="binding site" evidence="5">
    <location>
        <position position="269"/>
    </location>
    <ligand>
        <name>NAD(+)</name>
        <dbReference type="ChEBI" id="CHEBI:57540"/>
    </ligand>
</feature>
<dbReference type="GO" id="GO:0003955">
    <property type="term" value="F:NAD(P)H dehydrogenase (quinone) activity"/>
    <property type="evidence" value="ECO:0007669"/>
    <property type="project" value="TreeGrafter"/>
</dbReference>
<dbReference type="Pfam" id="PF02852">
    <property type="entry name" value="Pyr_redox_dim"/>
    <property type="match status" value="1"/>
</dbReference>
<dbReference type="FunFam" id="1.10.287.990:FF:000004">
    <property type="entry name" value="Dihydrolipoamide dehydrogenase"/>
    <property type="match status" value="1"/>
</dbReference>
<dbReference type="NCBIfam" id="NF004939">
    <property type="entry name" value="PRK06292.1-1"/>
    <property type="match status" value="1"/>
</dbReference>
<evidence type="ECO:0000256" key="3">
    <source>
        <dbReference type="ARBA" id="ARBA00022827"/>
    </source>
</evidence>
<dbReference type="PANTHER" id="PTHR43014:SF4">
    <property type="entry name" value="PYRIDINE NUCLEOTIDE-DISULFIDE OXIDOREDUCTASE RCLA-RELATED"/>
    <property type="match status" value="1"/>
</dbReference>
<dbReference type="FunFam" id="3.30.390.30:FF:000012">
    <property type="entry name" value="Putative dihydrolipoamide dehydrogenase"/>
    <property type="match status" value="1"/>
</dbReference>
<protein>
    <submittedName>
        <fullName evidence="9">tRNA uridine 5-carboxymethylaminomethyl modification enzyme GidA</fullName>
    </submittedName>
</protein>
<name>A0A0U1P8R8_PHOLE</name>
<evidence type="ECO:0000259" key="8">
    <source>
        <dbReference type="Pfam" id="PF07992"/>
    </source>
</evidence>